<proteinExistence type="predicted"/>
<organism evidence="2 3">
    <name type="scientific">Pyrus ussuriensis x Pyrus communis</name>
    <dbReference type="NCBI Taxonomy" id="2448454"/>
    <lineage>
        <taxon>Eukaryota</taxon>
        <taxon>Viridiplantae</taxon>
        <taxon>Streptophyta</taxon>
        <taxon>Embryophyta</taxon>
        <taxon>Tracheophyta</taxon>
        <taxon>Spermatophyta</taxon>
        <taxon>Magnoliopsida</taxon>
        <taxon>eudicotyledons</taxon>
        <taxon>Gunneridae</taxon>
        <taxon>Pentapetalae</taxon>
        <taxon>rosids</taxon>
        <taxon>fabids</taxon>
        <taxon>Rosales</taxon>
        <taxon>Rosaceae</taxon>
        <taxon>Amygdaloideae</taxon>
        <taxon>Maleae</taxon>
        <taxon>Pyrus</taxon>
    </lineage>
</organism>
<dbReference type="InterPro" id="IPR002156">
    <property type="entry name" value="RNaseH_domain"/>
</dbReference>
<dbReference type="Gene3D" id="3.30.420.10">
    <property type="entry name" value="Ribonuclease H-like superfamily/Ribonuclease H"/>
    <property type="match status" value="1"/>
</dbReference>
<dbReference type="InterPro" id="IPR012337">
    <property type="entry name" value="RNaseH-like_sf"/>
</dbReference>
<dbReference type="GO" id="GO:0003676">
    <property type="term" value="F:nucleic acid binding"/>
    <property type="evidence" value="ECO:0007669"/>
    <property type="project" value="InterPro"/>
</dbReference>
<dbReference type="Pfam" id="PF13456">
    <property type="entry name" value="RVT_3"/>
    <property type="match status" value="1"/>
</dbReference>
<reference evidence="2 3" key="3">
    <citation type="submission" date="2019-11" db="EMBL/GenBank/DDBJ databases">
        <title>A de novo genome assembly of a pear dwarfing rootstock.</title>
        <authorList>
            <person name="Wang F."/>
            <person name="Wang J."/>
            <person name="Li S."/>
            <person name="Zhang Y."/>
            <person name="Fang M."/>
            <person name="Ma L."/>
            <person name="Zhao Y."/>
            <person name="Jiang S."/>
        </authorList>
    </citation>
    <scope>NUCLEOTIDE SEQUENCE [LARGE SCALE GENOMIC DNA]</scope>
    <source>
        <strain evidence="2">S2</strain>
        <tissue evidence="2">Leaf</tissue>
    </source>
</reference>
<keyword evidence="3" id="KW-1185">Reference proteome</keyword>
<dbReference type="InterPro" id="IPR053151">
    <property type="entry name" value="RNase_H-like"/>
</dbReference>
<evidence type="ECO:0000313" key="2">
    <source>
        <dbReference type="EMBL" id="KAB2608620.1"/>
    </source>
</evidence>
<dbReference type="PANTHER" id="PTHR47723:SF24">
    <property type="entry name" value="RNASE H TYPE-1 DOMAIN-CONTAINING PROTEIN"/>
    <property type="match status" value="1"/>
</dbReference>
<feature type="domain" description="RNase H type-1" evidence="1">
    <location>
        <begin position="56"/>
        <end position="133"/>
    </location>
</feature>
<dbReference type="PANTHER" id="PTHR47723">
    <property type="entry name" value="OS05G0353850 PROTEIN"/>
    <property type="match status" value="1"/>
</dbReference>
<sequence>MRVSINPSKVMAAVSAAMGAFFGAKAVVGGRRGGDGRRDTQISRWCAPASPFVKINVDASWSKASKMGFVGVIVRDLESKFVAAARYAIKAPSAAAAEATSLLHGCQLGADLGVRYVILESDSLEAINCLSSSLSLGSWEAFPVLARVKQLGGGISLIAVGLGCPELLMAWRTRLRR</sequence>
<dbReference type="InterPro" id="IPR036397">
    <property type="entry name" value="RNaseH_sf"/>
</dbReference>
<dbReference type="Proteomes" id="UP000327157">
    <property type="component" value="Chromosome 14"/>
</dbReference>
<dbReference type="EMBL" id="SMOL01000553">
    <property type="protein sequence ID" value="KAB2608620.1"/>
    <property type="molecule type" value="Genomic_DNA"/>
</dbReference>
<name>A0A5N5G4I8_9ROSA</name>
<dbReference type="AlphaFoldDB" id="A0A5N5G4I8"/>
<protein>
    <recommendedName>
        <fullName evidence="1">RNase H type-1 domain-containing protein</fullName>
    </recommendedName>
</protein>
<evidence type="ECO:0000259" key="1">
    <source>
        <dbReference type="Pfam" id="PF13456"/>
    </source>
</evidence>
<dbReference type="GO" id="GO:0004523">
    <property type="term" value="F:RNA-DNA hybrid ribonuclease activity"/>
    <property type="evidence" value="ECO:0007669"/>
    <property type="project" value="InterPro"/>
</dbReference>
<accession>A0A5N5G4I8</accession>
<reference evidence="3" key="2">
    <citation type="submission" date="2019-10" db="EMBL/GenBank/DDBJ databases">
        <title>A de novo genome assembly of a pear dwarfing rootstock.</title>
        <authorList>
            <person name="Wang F."/>
            <person name="Wang J."/>
            <person name="Li S."/>
            <person name="Zhang Y."/>
            <person name="Fang M."/>
            <person name="Ma L."/>
            <person name="Zhao Y."/>
            <person name="Jiang S."/>
        </authorList>
    </citation>
    <scope>NUCLEOTIDE SEQUENCE [LARGE SCALE GENOMIC DNA]</scope>
</reference>
<dbReference type="SUPFAM" id="SSF53098">
    <property type="entry name" value="Ribonuclease H-like"/>
    <property type="match status" value="1"/>
</dbReference>
<evidence type="ECO:0000313" key="3">
    <source>
        <dbReference type="Proteomes" id="UP000327157"/>
    </source>
</evidence>
<gene>
    <name evidence="2" type="ORF">D8674_011788</name>
</gene>
<comment type="caution">
    <text evidence="2">The sequence shown here is derived from an EMBL/GenBank/DDBJ whole genome shotgun (WGS) entry which is preliminary data.</text>
</comment>
<reference evidence="2 3" key="1">
    <citation type="submission" date="2019-09" db="EMBL/GenBank/DDBJ databases">
        <authorList>
            <person name="Ou C."/>
        </authorList>
    </citation>
    <scope>NUCLEOTIDE SEQUENCE [LARGE SCALE GENOMIC DNA]</scope>
    <source>
        <strain evidence="2">S2</strain>
        <tissue evidence="2">Leaf</tissue>
    </source>
</reference>